<dbReference type="EMBL" id="HBUE01337934">
    <property type="protein sequence ID" value="CAG6597110.1"/>
    <property type="molecule type" value="Transcribed_RNA"/>
</dbReference>
<sequence length="116" mass="13351">MCYDIFVAILFSPLACVVFFFTYLSNLLVLSLFCVTRTLPHQFERLTCVCSILDHTCYRVERTQQALHVHSIEEKVINFIQKHWLLGFMNSGLSKFPLLSHAHTLLQGITTCTPTQ</sequence>
<organism evidence="2">
    <name type="scientific">Culex pipiens</name>
    <name type="common">House mosquito</name>
    <dbReference type="NCBI Taxonomy" id="7175"/>
    <lineage>
        <taxon>Eukaryota</taxon>
        <taxon>Metazoa</taxon>
        <taxon>Ecdysozoa</taxon>
        <taxon>Arthropoda</taxon>
        <taxon>Hexapoda</taxon>
        <taxon>Insecta</taxon>
        <taxon>Pterygota</taxon>
        <taxon>Neoptera</taxon>
        <taxon>Endopterygota</taxon>
        <taxon>Diptera</taxon>
        <taxon>Nematocera</taxon>
        <taxon>Culicoidea</taxon>
        <taxon>Culicidae</taxon>
        <taxon>Culicinae</taxon>
        <taxon>Culicini</taxon>
        <taxon>Culex</taxon>
        <taxon>Culex</taxon>
    </lineage>
</organism>
<dbReference type="AlphaFoldDB" id="A0A8D8KQM4"/>
<keyword evidence="1" id="KW-0472">Membrane</keyword>
<name>A0A8D8KQM4_CULPI</name>
<dbReference type="EMBL" id="HBUE01231134">
    <property type="protein sequence ID" value="CAG6544972.1"/>
    <property type="molecule type" value="Transcribed_RNA"/>
</dbReference>
<feature type="transmembrane region" description="Helical" evidence="1">
    <location>
        <begin position="6"/>
        <end position="35"/>
    </location>
</feature>
<accession>A0A8D8KQM4</accession>
<reference evidence="2" key="1">
    <citation type="submission" date="2021-05" db="EMBL/GenBank/DDBJ databases">
        <authorList>
            <person name="Alioto T."/>
            <person name="Alioto T."/>
            <person name="Gomez Garrido J."/>
        </authorList>
    </citation>
    <scope>NUCLEOTIDE SEQUENCE</scope>
</reference>
<proteinExistence type="predicted"/>
<protein>
    <submittedName>
        <fullName evidence="2">(northern house mosquito) hypothetical protein</fullName>
    </submittedName>
</protein>
<evidence type="ECO:0000313" key="2">
    <source>
        <dbReference type="EMBL" id="CAG6597110.1"/>
    </source>
</evidence>
<evidence type="ECO:0000256" key="1">
    <source>
        <dbReference type="SAM" id="Phobius"/>
    </source>
</evidence>
<keyword evidence="1" id="KW-1133">Transmembrane helix</keyword>
<keyword evidence="1" id="KW-0812">Transmembrane</keyword>